<proteinExistence type="predicted"/>
<accession>A0A124GMX1</accession>
<geneLocation type="mitochondrion" evidence="1"/>
<dbReference type="EMBL" id="LKAM01000008">
    <property type="protein sequence ID" value="KUM47031.1"/>
    <property type="molecule type" value="Genomic_DNA"/>
</dbReference>
<reference evidence="1" key="1">
    <citation type="journal article" date="2015" name="Genome Biol. Evol.">
        <title>Organellar Genomes of White Spruce (Picea glauca): Assembly and Annotation.</title>
        <authorList>
            <person name="Jackman S.D."/>
            <person name="Warren R.L."/>
            <person name="Gibb E.A."/>
            <person name="Vandervalk B.P."/>
            <person name="Mohamadi H."/>
            <person name="Chu J."/>
            <person name="Raymond A."/>
            <person name="Pleasance S."/>
            <person name="Coope R."/>
            <person name="Wildung M.R."/>
            <person name="Ritland C.E."/>
            <person name="Bousquet J."/>
            <person name="Jones S.J."/>
            <person name="Bohlmann J."/>
            <person name="Birol I."/>
        </authorList>
    </citation>
    <scope>NUCLEOTIDE SEQUENCE [LARGE SCALE GENOMIC DNA]</scope>
    <source>
        <tissue evidence="1">Flushing bud</tissue>
    </source>
</reference>
<dbReference type="AlphaFoldDB" id="A0A124GMX1"/>
<evidence type="ECO:0000313" key="1">
    <source>
        <dbReference type="EMBL" id="KUM47031.1"/>
    </source>
</evidence>
<name>A0A124GMX1_PICGL</name>
<protein>
    <submittedName>
        <fullName evidence="1">Uncharacterized protein</fullName>
    </submittedName>
</protein>
<comment type="caution">
    <text evidence="1">The sequence shown here is derived from an EMBL/GenBank/DDBJ whole genome shotgun (WGS) entry which is preliminary data.</text>
</comment>
<sequence>MLPLQLGFDLYLVVLYLYPDPGRETLLLNLLYLDLDLLVY</sequence>
<keyword evidence="1" id="KW-0496">Mitochondrion</keyword>
<organism evidence="1">
    <name type="scientific">Picea glauca</name>
    <name type="common">White spruce</name>
    <name type="synonym">Pinus glauca</name>
    <dbReference type="NCBI Taxonomy" id="3330"/>
    <lineage>
        <taxon>Eukaryota</taxon>
        <taxon>Viridiplantae</taxon>
        <taxon>Streptophyta</taxon>
        <taxon>Embryophyta</taxon>
        <taxon>Tracheophyta</taxon>
        <taxon>Spermatophyta</taxon>
        <taxon>Pinopsida</taxon>
        <taxon>Pinidae</taxon>
        <taxon>Conifers I</taxon>
        <taxon>Pinales</taxon>
        <taxon>Pinaceae</taxon>
        <taxon>Picea</taxon>
    </lineage>
</organism>
<gene>
    <name evidence="1" type="ORF">ABT39_MTgene6035</name>
</gene>